<comment type="caution">
    <text evidence="1">The sequence shown here is derived from an EMBL/GenBank/DDBJ whole genome shotgun (WGS) entry which is preliminary data.</text>
</comment>
<feature type="non-terminal residue" evidence="1">
    <location>
        <position position="1"/>
    </location>
</feature>
<organism evidence="1 2">
    <name type="scientific">Ilex paraguariensis</name>
    <name type="common">yerba mate</name>
    <dbReference type="NCBI Taxonomy" id="185542"/>
    <lineage>
        <taxon>Eukaryota</taxon>
        <taxon>Viridiplantae</taxon>
        <taxon>Streptophyta</taxon>
        <taxon>Embryophyta</taxon>
        <taxon>Tracheophyta</taxon>
        <taxon>Spermatophyta</taxon>
        <taxon>Magnoliopsida</taxon>
        <taxon>eudicotyledons</taxon>
        <taxon>Gunneridae</taxon>
        <taxon>Pentapetalae</taxon>
        <taxon>asterids</taxon>
        <taxon>campanulids</taxon>
        <taxon>Aquifoliales</taxon>
        <taxon>Aquifoliaceae</taxon>
        <taxon>Ilex</taxon>
    </lineage>
</organism>
<protein>
    <submittedName>
        <fullName evidence="1">Uncharacterized protein</fullName>
    </submittedName>
</protein>
<accession>A0ABC8R419</accession>
<keyword evidence="2" id="KW-1185">Reference proteome</keyword>
<dbReference type="EMBL" id="CAUOFW020000982">
    <property type="protein sequence ID" value="CAK9139741.1"/>
    <property type="molecule type" value="Genomic_DNA"/>
</dbReference>
<sequence>EPSVVEEGENEETSPTMEIDNLVVQVSTNEDGIESVEDIQDAYDQLCEQLVKQ</sequence>
<evidence type="ECO:0000313" key="1">
    <source>
        <dbReference type="EMBL" id="CAK9139741.1"/>
    </source>
</evidence>
<gene>
    <name evidence="1" type="ORF">ILEXP_LOCUS7140</name>
</gene>
<name>A0ABC8R419_9AQUA</name>
<dbReference type="AlphaFoldDB" id="A0ABC8R419"/>
<reference evidence="1 2" key="1">
    <citation type="submission" date="2024-02" db="EMBL/GenBank/DDBJ databases">
        <authorList>
            <person name="Vignale AGUSTIN F."/>
            <person name="Sosa J E."/>
            <person name="Modenutti C."/>
        </authorList>
    </citation>
    <scope>NUCLEOTIDE SEQUENCE [LARGE SCALE GENOMIC DNA]</scope>
</reference>
<proteinExistence type="predicted"/>
<dbReference type="Proteomes" id="UP001642360">
    <property type="component" value="Unassembled WGS sequence"/>
</dbReference>
<evidence type="ECO:0000313" key="2">
    <source>
        <dbReference type="Proteomes" id="UP001642360"/>
    </source>
</evidence>